<evidence type="ECO:0000313" key="2">
    <source>
        <dbReference type="Proteomes" id="UP001162060"/>
    </source>
</evidence>
<organism evidence="1 2">
    <name type="scientific">Peronospora matthiolae</name>
    <dbReference type="NCBI Taxonomy" id="2874970"/>
    <lineage>
        <taxon>Eukaryota</taxon>
        <taxon>Sar</taxon>
        <taxon>Stramenopiles</taxon>
        <taxon>Oomycota</taxon>
        <taxon>Peronosporomycetes</taxon>
        <taxon>Peronosporales</taxon>
        <taxon>Peronosporaceae</taxon>
        <taxon>Peronospora</taxon>
    </lineage>
</organism>
<comment type="caution">
    <text evidence="1">The sequence shown here is derived from an EMBL/GenBank/DDBJ whole genome shotgun (WGS) entry which is preliminary data.</text>
</comment>
<protein>
    <submittedName>
        <fullName evidence="1">Uncharacterized protein</fullName>
    </submittedName>
</protein>
<evidence type="ECO:0000313" key="1">
    <source>
        <dbReference type="EMBL" id="CAK7911110.1"/>
    </source>
</evidence>
<sequence length="65" mass="7256">MCASVLASERLIHSIFRNREFVVGTAACNSERQKTKDLITGNNFVMKLSKAISILEPIDALIVKY</sequence>
<name>A0AAV1T9J4_9STRA</name>
<gene>
    <name evidence="1" type="ORF">PM001_LOCUS4299</name>
</gene>
<proteinExistence type="predicted"/>
<dbReference type="EMBL" id="CAKLBY020000036">
    <property type="protein sequence ID" value="CAK7911110.1"/>
    <property type="molecule type" value="Genomic_DNA"/>
</dbReference>
<reference evidence="1" key="1">
    <citation type="submission" date="2024-01" db="EMBL/GenBank/DDBJ databases">
        <authorList>
            <person name="Webb A."/>
        </authorList>
    </citation>
    <scope>NUCLEOTIDE SEQUENCE</scope>
    <source>
        <strain evidence="1">Pm1</strain>
    </source>
</reference>
<dbReference type="Proteomes" id="UP001162060">
    <property type="component" value="Unassembled WGS sequence"/>
</dbReference>
<dbReference type="AlphaFoldDB" id="A0AAV1T9J4"/>
<accession>A0AAV1T9J4</accession>